<dbReference type="Pfam" id="PF00912">
    <property type="entry name" value="Transgly"/>
    <property type="match status" value="1"/>
</dbReference>
<accession>A0ABZ0L1C5</accession>
<evidence type="ECO:0000313" key="18">
    <source>
        <dbReference type="Proteomes" id="UP001303902"/>
    </source>
</evidence>
<organism evidence="17 18">
    <name type="scientific">Sporosarcina oncorhynchi</name>
    <dbReference type="NCBI Taxonomy" id="3056444"/>
    <lineage>
        <taxon>Bacteria</taxon>
        <taxon>Bacillati</taxon>
        <taxon>Bacillota</taxon>
        <taxon>Bacilli</taxon>
        <taxon>Bacillales</taxon>
        <taxon>Caryophanaceae</taxon>
        <taxon>Sporosarcina</taxon>
    </lineage>
</organism>
<evidence type="ECO:0000256" key="8">
    <source>
        <dbReference type="ARBA" id="ARBA00022960"/>
    </source>
</evidence>
<evidence type="ECO:0000313" key="17">
    <source>
        <dbReference type="EMBL" id="WOV86407.1"/>
    </source>
</evidence>
<keyword evidence="12" id="KW-0961">Cell wall biogenesis/degradation</keyword>
<dbReference type="Gene3D" id="1.10.3810.10">
    <property type="entry name" value="Biosynthetic peptidoglycan transglycosylase-like"/>
    <property type="match status" value="1"/>
</dbReference>
<proteinExistence type="predicted"/>
<evidence type="ECO:0000256" key="13">
    <source>
        <dbReference type="ARBA" id="ARBA00034000"/>
    </source>
</evidence>
<dbReference type="Proteomes" id="UP001303902">
    <property type="component" value="Chromosome"/>
</dbReference>
<evidence type="ECO:0000256" key="4">
    <source>
        <dbReference type="ARBA" id="ARBA00022670"/>
    </source>
</evidence>
<dbReference type="InterPro" id="IPR001460">
    <property type="entry name" value="PCN-bd_Tpept"/>
</dbReference>
<reference evidence="17 18" key="1">
    <citation type="submission" date="2023-06" db="EMBL/GenBank/DDBJ databases">
        <title>Sporosarcina sp. nov., isolated from Korean tranditional fermented seafood 'Jeotgal'.</title>
        <authorList>
            <person name="Yang A.I."/>
            <person name="Shin N.-R."/>
        </authorList>
    </citation>
    <scope>NUCLEOTIDE SEQUENCE [LARGE SCALE GENOMIC DNA]</scope>
    <source>
        <strain evidence="17 18">T2O-4</strain>
    </source>
</reference>
<dbReference type="GO" id="GO:0016757">
    <property type="term" value="F:glycosyltransferase activity"/>
    <property type="evidence" value="ECO:0007669"/>
    <property type="project" value="UniProtKB-KW"/>
</dbReference>
<dbReference type="InterPro" id="IPR001264">
    <property type="entry name" value="Glyco_trans_51"/>
</dbReference>
<gene>
    <name evidence="17" type="ORF">QWT69_10810</name>
</gene>
<evidence type="ECO:0000256" key="3">
    <source>
        <dbReference type="ARBA" id="ARBA00022645"/>
    </source>
</evidence>
<feature type="domain" description="Glycosyl transferase family 51" evidence="16">
    <location>
        <begin position="66"/>
        <end position="232"/>
    </location>
</feature>
<dbReference type="SUPFAM" id="SSF53955">
    <property type="entry name" value="Lysozyme-like"/>
    <property type="match status" value="1"/>
</dbReference>
<comment type="catalytic activity">
    <reaction evidence="13">
        <text>Preferential cleavage: (Ac)2-L-Lys-D-Ala-|-D-Ala. Also transpeptidation of peptidyl-alanyl moieties that are N-acyl substituents of D-alanine.</text>
        <dbReference type="EC" id="3.4.16.4"/>
    </reaction>
</comment>
<evidence type="ECO:0000256" key="9">
    <source>
        <dbReference type="ARBA" id="ARBA00022984"/>
    </source>
</evidence>
<dbReference type="Gene3D" id="3.40.710.10">
    <property type="entry name" value="DD-peptidase/beta-lactamase superfamily"/>
    <property type="match status" value="1"/>
</dbReference>
<dbReference type="PANTHER" id="PTHR32282:SF11">
    <property type="entry name" value="PENICILLIN-BINDING PROTEIN 1B"/>
    <property type="match status" value="1"/>
</dbReference>
<name>A0ABZ0L1C5_9BACL</name>
<evidence type="ECO:0000259" key="15">
    <source>
        <dbReference type="Pfam" id="PF00905"/>
    </source>
</evidence>
<evidence type="ECO:0000256" key="2">
    <source>
        <dbReference type="ARBA" id="ARBA00022475"/>
    </source>
</evidence>
<dbReference type="Pfam" id="PF00905">
    <property type="entry name" value="Transpeptidase"/>
    <property type="match status" value="1"/>
</dbReference>
<feature type="domain" description="Penicillin-binding protein transpeptidase" evidence="15">
    <location>
        <begin position="347"/>
        <end position="614"/>
    </location>
</feature>
<keyword evidence="10" id="KW-0472">Membrane</keyword>
<evidence type="ECO:0000256" key="1">
    <source>
        <dbReference type="ARBA" id="ARBA00004236"/>
    </source>
</evidence>
<evidence type="ECO:0000259" key="16">
    <source>
        <dbReference type="Pfam" id="PF00912"/>
    </source>
</evidence>
<evidence type="ECO:0000256" key="6">
    <source>
        <dbReference type="ARBA" id="ARBA00022679"/>
    </source>
</evidence>
<keyword evidence="4" id="KW-0645">Protease</keyword>
<evidence type="ECO:0000256" key="7">
    <source>
        <dbReference type="ARBA" id="ARBA00022801"/>
    </source>
</evidence>
<dbReference type="EC" id="2.4.-.-" evidence="17"/>
<keyword evidence="8" id="KW-0133">Cell shape</keyword>
<keyword evidence="7" id="KW-0378">Hydrolase</keyword>
<dbReference type="EMBL" id="CP129118">
    <property type="protein sequence ID" value="WOV86407.1"/>
    <property type="molecule type" value="Genomic_DNA"/>
</dbReference>
<evidence type="ECO:0000256" key="14">
    <source>
        <dbReference type="ARBA" id="ARBA00049902"/>
    </source>
</evidence>
<keyword evidence="18" id="KW-1185">Reference proteome</keyword>
<dbReference type="InterPro" id="IPR050396">
    <property type="entry name" value="Glycosyltr_51/Transpeptidase"/>
</dbReference>
<comment type="catalytic activity">
    <reaction evidence="14">
        <text>[GlcNAc-(1-&gt;4)-Mur2Ac(oyl-L-Ala-gamma-D-Glu-L-Lys-D-Ala-D-Ala)](n)-di-trans,octa-cis-undecaprenyl diphosphate + beta-D-GlcNAc-(1-&gt;4)-Mur2Ac(oyl-L-Ala-gamma-D-Glu-L-Lys-D-Ala-D-Ala)-di-trans,octa-cis-undecaprenyl diphosphate = [GlcNAc-(1-&gt;4)-Mur2Ac(oyl-L-Ala-gamma-D-Glu-L-Lys-D-Ala-D-Ala)](n+1)-di-trans,octa-cis-undecaprenyl diphosphate + di-trans,octa-cis-undecaprenyl diphosphate + H(+)</text>
        <dbReference type="Rhea" id="RHEA:23708"/>
        <dbReference type="Rhea" id="RHEA-COMP:9602"/>
        <dbReference type="Rhea" id="RHEA-COMP:9603"/>
        <dbReference type="ChEBI" id="CHEBI:15378"/>
        <dbReference type="ChEBI" id="CHEBI:58405"/>
        <dbReference type="ChEBI" id="CHEBI:60033"/>
        <dbReference type="ChEBI" id="CHEBI:78435"/>
        <dbReference type="EC" id="2.4.99.28"/>
    </reaction>
</comment>
<dbReference type="InterPro" id="IPR036950">
    <property type="entry name" value="PBP_transglycosylase"/>
</dbReference>
<protein>
    <submittedName>
        <fullName evidence="17">Transglycosylase domain-containing protein</fullName>
        <ecNumber evidence="17">2.4.-.-</ecNumber>
    </submittedName>
</protein>
<keyword evidence="2" id="KW-1003">Cell membrane</keyword>
<dbReference type="SUPFAM" id="SSF56601">
    <property type="entry name" value="beta-lactamase/transpeptidase-like"/>
    <property type="match status" value="1"/>
</dbReference>
<sequence>MKKAIGIVFIICMLPILFGIQQAIASEWNESRLLKNKVEKSIDLSEPSIVIPVSMTDRNGRLFAEQYIEWRNPLPLVEIPDFVQDLFLLSEDKEFYDHLGYDVGAIFRAFAINTASEDRQQGASTITQQVVRMRFLSNEKTYERKFKELLYAATMEKQLTKEQILEIYLNEMYFGNQVYGIGAAATYYFSRPLDQLEPAEMAFLAAIPNNPSRYDPIRHFESTKKRQELLLSILAKNRAIPATEAEIYQQEPITLNVKEKTDNYVMYSSYVLAELEDLISQKEGFDVKIRHAESKEQRKIQLDALKRRTAEVVAGGIQIETALDPNKQKRDEAALSSLLTVKDLQAGAAVIDNASREVVSVYGGKGYRKADFNRAYQAVRQPGSAMKPLLVYAPYLESGPFKESTPIDSSNLCIGSYCPKNIGGYSYGTTTLMEAFRHSHNTTAVRVFRNVGIENAFAHLQPFHFDHVTKEDHVYPAALGGFSHGVTPLELASAYTSFIDGNYSTPRAIRNVKDRNGEVLYSWDVTREEVWTLSTTSIIRNLMEDVVLNGTGRGITYRTGYTGAKTGTTDKYRDLWVAGMNDKYTTAVWIGYDKPSSVQRLSDTKIHLKLFNELLRD</sequence>
<dbReference type="InterPro" id="IPR012338">
    <property type="entry name" value="Beta-lactam/transpept-like"/>
</dbReference>
<evidence type="ECO:0000256" key="10">
    <source>
        <dbReference type="ARBA" id="ARBA00023136"/>
    </source>
</evidence>
<keyword evidence="5 17" id="KW-0328">Glycosyltransferase</keyword>
<dbReference type="RefSeq" id="WP_317965555.1">
    <property type="nucleotide sequence ID" value="NZ_CP129118.1"/>
</dbReference>
<dbReference type="InterPro" id="IPR023346">
    <property type="entry name" value="Lysozyme-like_dom_sf"/>
</dbReference>
<evidence type="ECO:0000256" key="5">
    <source>
        <dbReference type="ARBA" id="ARBA00022676"/>
    </source>
</evidence>
<keyword evidence="11" id="KW-0511">Multifunctional enzyme</keyword>
<dbReference type="PANTHER" id="PTHR32282">
    <property type="entry name" value="BINDING PROTEIN TRANSPEPTIDASE, PUTATIVE-RELATED"/>
    <property type="match status" value="1"/>
</dbReference>
<evidence type="ECO:0000256" key="12">
    <source>
        <dbReference type="ARBA" id="ARBA00023316"/>
    </source>
</evidence>
<keyword evidence="9" id="KW-0573">Peptidoglycan synthesis</keyword>
<comment type="subcellular location">
    <subcellularLocation>
        <location evidence="1">Cell membrane</location>
    </subcellularLocation>
</comment>
<keyword evidence="6 17" id="KW-0808">Transferase</keyword>
<evidence type="ECO:0000256" key="11">
    <source>
        <dbReference type="ARBA" id="ARBA00023268"/>
    </source>
</evidence>
<keyword evidence="3" id="KW-0121">Carboxypeptidase</keyword>